<feature type="domain" description="Large ribosomal subunit protein bL12 oligomerization" evidence="6">
    <location>
        <begin position="6"/>
        <end position="49"/>
    </location>
</feature>
<dbReference type="HAMAP" id="MF_00368">
    <property type="entry name" value="Ribosomal_bL12"/>
    <property type="match status" value="1"/>
</dbReference>
<dbReference type="InterPro" id="IPR014719">
    <property type="entry name" value="Ribosomal_bL12_C/ClpS-like"/>
</dbReference>
<evidence type="ECO:0000256" key="2">
    <source>
        <dbReference type="ARBA" id="ARBA00022980"/>
    </source>
</evidence>
<sequence length="129" mass="13338">MAALSNEQIIEAIRGKTILELSELIKAVEEEFGVTAAVPVAPVAEGGGAGSVAAEEQTEFTVVLKGLAEPGKKIAVIKEVRNVISGLGLKEAKDLVEGAPKTLKENVSKEEAAKIKESMTAAGALIEIS</sequence>
<dbReference type="GO" id="GO:0003735">
    <property type="term" value="F:structural constituent of ribosome"/>
    <property type="evidence" value="ECO:0007669"/>
    <property type="project" value="InterPro"/>
</dbReference>
<evidence type="ECO:0000259" key="5">
    <source>
        <dbReference type="Pfam" id="PF00542"/>
    </source>
</evidence>
<dbReference type="NCBIfam" id="TIGR00855">
    <property type="entry name" value="L12"/>
    <property type="match status" value="1"/>
</dbReference>
<accession>A0AAU8Q0H8</accession>
<dbReference type="GO" id="GO:0022625">
    <property type="term" value="C:cytosolic large ribosomal subunit"/>
    <property type="evidence" value="ECO:0007669"/>
    <property type="project" value="TreeGrafter"/>
</dbReference>
<evidence type="ECO:0000259" key="6">
    <source>
        <dbReference type="Pfam" id="PF16320"/>
    </source>
</evidence>
<evidence type="ECO:0000256" key="1">
    <source>
        <dbReference type="ARBA" id="ARBA00007197"/>
    </source>
</evidence>
<dbReference type="GO" id="GO:0006412">
    <property type="term" value="P:translation"/>
    <property type="evidence" value="ECO:0007669"/>
    <property type="project" value="UniProtKB-UniRule"/>
</dbReference>
<keyword evidence="3 4" id="KW-0687">Ribonucleoprotein</keyword>
<dbReference type="InterPro" id="IPR000206">
    <property type="entry name" value="Ribosomal_bL12"/>
</dbReference>
<reference evidence="8" key="1">
    <citation type="journal article" date="2012" name="PLoS Negl. Trop. Dis.">
        <title>Whole genome sequences of three Treponema pallidum ssp. pertenue strains: yaws and syphilis treponemes differ in less than 0.2% of the genome sequence.</title>
        <authorList>
            <person name="Cejkova D."/>
            <person name="Zobanikova M."/>
            <person name="Chen L."/>
            <person name="Pospisilova P."/>
            <person name="Strouhal M."/>
            <person name="Qin X."/>
            <person name="Mikalova L."/>
            <person name="Norris S.J."/>
            <person name="Muzny D.M."/>
            <person name="Gibbs R.A."/>
            <person name="Fulton L.L."/>
            <person name="Sodergren E."/>
            <person name="Weinstock G.M."/>
            <person name="Smajs D."/>
        </authorList>
    </citation>
    <scope>NUCLEOTIDE SEQUENCE [LARGE SCALE GENOMIC DNA]</scope>
    <source>
        <strain evidence="8">Gauthier</strain>
    </source>
</reference>
<dbReference type="GO" id="GO:0003729">
    <property type="term" value="F:mRNA binding"/>
    <property type="evidence" value="ECO:0007669"/>
    <property type="project" value="TreeGrafter"/>
</dbReference>
<feature type="domain" description="Large ribosomal subunit protein bL12 C-terminal" evidence="5">
    <location>
        <begin position="60"/>
        <end position="128"/>
    </location>
</feature>
<dbReference type="AlphaFoldDB" id="A0AAU8Q0H8"/>
<evidence type="ECO:0000313" key="8">
    <source>
        <dbReference type="Proteomes" id="UP000008192"/>
    </source>
</evidence>
<comment type="subunit">
    <text evidence="4">Homodimer. Part of the ribosomal stalk of the 50S ribosomal subunit. Forms a multimeric L10(L12)X complex, where L10 forms an elongated spine to which 2 to 4 L12 dimers bind in a sequential fashion. Binds GTP-bound translation factors.</text>
</comment>
<dbReference type="Proteomes" id="UP000008192">
    <property type="component" value="Chromosome"/>
</dbReference>
<proteinExistence type="inferred from homology"/>
<dbReference type="Gene3D" id="1.20.5.710">
    <property type="entry name" value="Single helix bin"/>
    <property type="match status" value="1"/>
</dbReference>
<organism evidence="7 8">
    <name type="scientific">Treponema pallidum subsp. pertenue (strain Gauthier)</name>
    <dbReference type="NCBI Taxonomy" id="491080"/>
    <lineage>
        <taxon>Bacteria</taxon>
        <taxon>Pseudomonadati</taxon>
        <taxon>Spirochaetota</taxon>
        <taxon>Spirochaetia</taxon>
        <taxon>Spirochaetales</taxon>
        <taxon>Treponemataceae</taxon>
        <taxon>Treponema</taxon>
    </lineage>
</organism>
<dbReference type="Gene3D" id="3.30.1390.10">
    <property type="match status" value="1"/>
</dbReference>
<dbReference type="InterPro" id="IPR013823">
    <property type="entry name" value="Ribosomal_bL12_C"/>
</dbReference>
<dbReference type="EMBL" id="CP002376">
    <property type="protein sequence ID" value="AEZ59499.1"/>
    <property type="molecule type" value="Genomic_DNA"/>
</dbReference>
<dbReference type="CDD" id="cd00387">
    <property type="entry name" value="Ribosomal_L7_L12"/>
    <property type="match status" value="1"/>
</dbReference>
<dbReference type="RefSeq" id="WP_010881688.1">
    <property type="nucleotide sequence ID" value="NC_016843.1"/>
</dbReference>
<dbReference type="Pfam" id="PF00542">
    <property type="entry name" value="Ribosomal_L12"/>
    <property type="match status" value="1"/>
</dbReference>
<dbReference type="InterPro" id="IPR036235">
    <property type="entry name" value="Ribosomal_bL12_oligo_N_sf"/>
</dbReference>
<dbReference type="PANTHER" id="PTHR45987">
    <property type="entry name" value="39S RIBOSOMAL PROTEIN L12"/>
    <property type="match status" value="1"/>
</dbReference>
<dbReference type="FunFam" id="3.30.1390.10:FF:000001">
    <property type="entry name" value="50S ribosomal protein L7/L12"/>
    <property type="match status" value="1"/>
</dbReference>
<comment type="similarity">
    <text evidence="1 4">Belongs to the bacterial ribosomal protein bL12 family.</text>
</comment>
<evidence type="ECO:0000313" key="7">
    <source>
        <dbReference type="EMBL" id="AEZ59499.1"/>
    </source>
</evidence>
<dbReference type="SMR" id="A0AAU8Q0H8"/>
<dbReference type="SUPFAM" id="SSF48300">
    <property type="entry name" value="Ribosomal protein L7/12, oligomerisation (N-terminal) domain"/>
    <property type="match status" value="1"/>
</dbReference>
<evidence type="ECO:0000256" key="4">
    <source>
        <dbReference type="HAMAP-Rule" id="MF_00368"/>
    </source>
</evidence>
<dbReference type="InterPro" id="IPR008932">
    <property type="entry name" value="Ribosomal_bL12_oligo"/>
</dbReference>
<gene>
    <name evidence="4 7" type="primary">rplL</name>
    <name evidence="7" type="ordered locus">TPEGAU_0240</name>
</gene>
<dbReference type="KEGG" id="tpg:TPEGAU_0240"/>
<dbReference type="SUPFAM" id="SSF54736">
    <property type="entry name" value="ClpS-like"/>
    <property type="match status" value="1"/>
</dbReference>
<evidence type="ECO:0000256" key="3">
    <source>
        <dbReference type="ARBA" id="ARBA00023274"/>
    </source>
</evidence>
<keyword evidence="2 4" id="KW-0689">Ribosomal protein</keyword>
<dbReference type="GeneID" id="93876032"/>
<comment type="function">
    <text evidence="4">Forms part of the ribosomal stalk which helps the ribosome interact with GTP-bound translation factors. Is thus essential for accurate translation.</text>
</comment>
<dbReference type="Pfam" id="PF16320">
    <property type="entry name" value="Ribosomal_L12_N"/>
    <property type="match status" value="1"/>
</dbReference>
<name>A0AAU8Q0H8_TREPG</name>
<protein>
    <recommendedName>
        <fullName evidence="4">Large ribosomal subunit protein bL12</fullName>
    </recommendedName>
</protein>
<dbReference type="PANTHER" id="PTHR45987:SF4">
    <property type="entry name" value="LARGE RIBOSOMAL SUBUNIT PROTEIN BL12M"/>
    <property type="match status" value="1"/>
</dbReference>